<evidence type="ECO:0000313" key="2">
    <source>
        <dbReference type="EMBL" id="KAB2608815.1"/>
    </source>
</evidence>
<feature type="compositionally biased region" description="Basic and acidic residues" evidence="1">
    <location>
        <begin position="312"/>
        <end position="331"/>
    </location>
</feature>
<proteinExistence type="predicted"/>
<dbReference type="EMBL" id="SMOL01000553">
    <property type="protein sequence ID" value="KAB2608946.1"/>
    <property type="molecule type" value="Genomic_DNA"/>
</dbReference>
<feature type="compositionally biased region" description="Polar residues" evidence="1">
    <location>
        <begin position="332"/>
        <end position="343"/>
    </location>
</feature>
<evidence type="ECO:0000256" key="1">
    <source>
        <dbReference type="SAM" id="MobiDB-lite"/>
    </source>
</evidence>
<evidence type="ECO:0000313" key="4">
    <source>
        <dbReference type="Proteomes" id="UP000327157"/>
    </source>
</evidence>
<reference evidence="3 4" key="3">
    <citation type="submission" date="2019-11" db="EMBL/GenBank/DDBJ databases">
        <title>A de novo genome assembly of a pear dwarfing rootstock.</title>
        <authorList>
            <person name="Wang F."/>
            <person name="Wang J."/>
            <person name="Li S."/>
            <person name="Zhang Y."/>
            <person name="Fang M."/>
            <person name="Ma L."/>
            <person name="Zhao Y."/>
            <person name="Jiang S."/>
        </authorList>
    </citation>
    <scope>NUCLEOTIDE SEQUENCE [LARGE SCALE GENOMIC DNA]</scope>
    <source>
        <strain evidence="3">S2</strain>
        <tissue evidence="3">Leaf</tissue>
    </source>
</reference>
<dbReference type="EMBL" id="SMOL01000553">
    <property type="protein sequence ID" value="KAB2608815.1"/>
    <property type="molecule type" value="Genomic_DNA"/>
</dbReference>
<comment type="caution">
    <text evidence="3">The sequence shown here is derived from an EMBL/GenBank/DDBJ whole genome shotgun (WGS) entry which is preliminary data.</text>
</comment>
<dbReference type="Proteomes" id="UP000327157">
    <property type="component" value="Chromosome 14"/>
</dbReference>
<evidence type="ECO:0000313" key="3">
    <source>
        <dbReference type="EMBL" id="KAB2608946.1"/>
    </source>
</evidence>
<organism evidence="3 4">
    <name type="scientific">Pyrus ussuriensis x Pyrus communis</name>
    <dbReference type="NCBI Taxonomy" id="2448454"/>
    <lineage>
        <taxon>Eukaryota</taxon>
        <taxon>Viridiplantae</taxon>
        <taxon>Streptophyta</taxon>
        <taxon>Embryophyta</taxon>
        <taxon>Tracheophyta</taxon>
        <taxon>Spermatophyta</taxon>
        <taxon>Magnoliopsida</taxon>
        <taxon>eudicotyledons</taxon>
        <taxon>Gunneridae</taxon>
        <taxon>Pentapetalae</taxon>
        <taxon>rosids</taxon>
        <taxon>fabids</taxon>
        <taxon>Rosales</taxon>
        <taxon>Rosaceae</taxon>
        <taxon>Amygdaloideae</taxon>
        <taxon>Maleae</taxon>
        <taxon>Pyrus</taxon>
    </lineage>
</organism>
<reference evidence="4" key="2">
    <citation type="submission" date="2019-10" db="EMBL/GenBank/DDBJ databases">
        <title>A de novo genome assembly of a pear dwarfing rootstock.</title>
        <authorList>
            <person name="Wang F."/>
            <person name="Wang J."/>
            <person name="Li S."/>
            <person name="Zhang Y."/>
            <person name="Fang M."/>
            <person name="Ma L."/>
            <person name="Zhao Y."/>
            <person name="Jiang S."/>
        </authorList>
    </citation>
    <scope>NUCLEOTIDE SEQUENCE [LARGE SCALE GENOMIC DNA]</scope>
</reference>
<feature type="region of interest" description="Disordered" evidence="1">
    <location>
        <begin position="312"/>
        <end position="354"/>
    </location>
</feature>
<reference evidence="3 4" key="1">
    <citation type="submission" date="2019-09" db="EMBL/GenBank/DDBJ databases">
        <authorList>
            <person name="Ou C."/>
        </authorList>
    </citation>
    <scope>NUCLEOTIDE SEQUENCE [LARGE SCALE GENOMIC DNA]</scope>
    <source>
        <strain evidence="3">S2</strain>
        <tissue evidence="3">Leaf</tissue>
    </source>
</reference>
<sequence>MAFHEQFYRVKPEMTINDLVEVKQYEHEFTEDFMIRFKKTRIRCQFPINHAQLISMAQKALRLPLRKKFYDYERLLIEEQQVKHSSKVPYFYKNKAAIHQIEFERAKPEKSDGHGEEGIEMRAAEMNAPFKPLTRVVMNDGGFVPMKPLKYQSYSFDLTKASEIYEELVRTRVIVPDNIKKMPKPEELRGKKYCKLHYTFNHFITNYVQFKDWIQDLIANMRIDMDPFLEARINMINLTWVEKGKGKPIWEVKAKRRQVDRLTKGTIKLPEKPKVTIVKGLILCSKCQCECELEMPASEVIIDQELIRRREKEEQETRRSIMRAAENETSRNPKNLSNVFRNNEASEEVEDKEAKIPKWVEVRPSQPSYEGGNIRM</sequence>
<dbReference type="AlphaFoldDB" id="A0A5N5G0P7"/>
<dbReference type="OrthoDB" id="1165525at2759"/>
<name>A0A5N5G0P7_9ROSA</name>
<accession>A0A5N5G0P7</accession>
<keyword evidence="4" id="KW-1185">Reference proteome</keyword>
<protein>
    <submittedName>
        <fullName evidence="3">S2-RNase</fullName>
    </submittedName>
</protein>
<gene>
    <name evidence="2" type="ORF">D8674_011983</name>
    <name evidence="3" type="ORF">D8674_012114</name>
</gene>